<proteinExistence type="inferred from homology"/>
<evidence type="ECO:0000313" key="3">
    <source>
        <dbReference type="EMBL" id="KJA19785.1"/>
    </source>
</evidence>
<dbReference type="OrthoDB" id="3230244at2759"/>
<dbReference type="AlphaFoldDB" id="A0A0D2PID4"/>
<dbReference type="Pfam" id="PF08593">
    <property type="entry name" value="Mug135_C"/>
    <property type="match status" value="1"/>
</dbReference>
<comment type="similarity">
    <text evidence="1">Belongs to the UPF0612 family.</text>
</comment>
<protein>
    <recommendedName>
        <fullName evidence="2">Mug135-like C-terminal domain-containing protein</fullName>
    </recommendedName>
</protein>
<name>A0A0D2PID4_HYPSF</name>
<keyword evidence="4" id="KW-1185">Reference proteome</keyword>
<dbReference type="EMBL" id="KN817574">
    <property type="protein sequence ID" value="KJA19785.1"/>
    <property type="molecule type" value="Genomic_DNA"/>
</dbReference>
<evidence type="ECO:0000256" key="1">
    <source>
        <dbReference type="ARBA" id="ARBA00005788"/>
    </source>
</evidence>
<evidence type="ECO:0000313" key="4">
    <source>
        <dbReference type="Proteomes" id="UP000054270"/>
    </source>
</evidence>
<evidence type="ECO:0000259" key="2">
    <source>
        <dbReference type="Pfam" id="PF08593"/>
    </source>
</evidence>
<sequence length="159" mass="17083">MRNGGEPTWFAAALACGLDARTQPITQQLKAVEDSVKAMKQEVKAIGQEVRTIGREVNDIKKDVEDLKKGQVHLQRIAAITYNRGCGTGPLVVLEVVPFVNGEDPLTDPHNLPQLVHPGDVAGLSNLDRDQYCKGYYPGRLPPAATQTAAILTAIGACP</sequence>
<accession>A0A0D2PID4</accession>
<organism evidence="3 4">
    <name type="scientific">Hypholoma sublateritium (strain FD-334 SS-4)</name>
    <dbReference type="NCBI Taxonomy" id="945553"/>
    <lineage>
        <taxon>Eukaryota</taxon>
        <taxon>Fungi</taxon>
        <taxon>Dikarya</taxon>
        <taxon>Basidiomycota</taxon>
        <taxon>Agaricomycotina</taxon>
        <taxon>Agaricomycetes</taxon>
        <taxon>Agaricomycetidae</taxon>
        <taxon>Agaricales</taxon>
        <taxon>Agaricineae</taxon>
        <taxon>Strophariaceae</taxon>
        <taxon>Hypholoma</taxon>
    </lineage>
</organism>
<dbReference type="InterPro" id="IPR013902">
    <property type="entry name" value="Mug135-like_C"/>
</dbReference>
<reference evidence="4" key="1">
    <citation type="submission" date="2014-04" db="EMBL/GenBank/DDBJ databases">
        <title>Evolutionary Origins and Diversification of the Mycorrhizal Mutualists.</title>
        <authorList>
            <consortium name="DOE Joint Genome Institute"/>
            <consortium name="Mycorrhizal Genomics Consortium"/>
            <person name="Kohler A."/>
            <person name="Kuo A."/>
            <person name="Nagy L.G."/>
            <person name="Floudas D."/>
            <person name="Copeland A."/>
            <person name="Barry K.W."/>
            <person name="Cichocki N."/>
            <person name="Veneault-Fourrey C."/>
            <person name="LaButti K."/>
            <person name="Lindquist E.A."/>
            <person name="Lipzen A."/>
            <person name="Lundell T."/>
            <person name="Morin E."/>
            <person name="Murat C."/>
            <person name="Riley R."/>
            <person name="Ohm R."/>
            <person name="Sun H."/>
            <person name="Tunlid A."/>
            <person name="Henrissat B."/>
            <person name="Grigoriev I.V."/>
            <person name="Hibbett D.S."/>
            <person name="Martin F."/>
        </authorList>
    </citation>
    <scope>NUCLEOTIDE SEQUENCE [LARGE SCALE GENOMIC DNA]</scope>
    <source>
        <strain evidence="4">FD-334 SS-4</strain>
    </source>
</reference>
<feature type="domain" description="Mug135-like C-terminal" evidence="2">
    <location>
        <begin position="81"/>
        <end position="157"/>
    </location>
</feature>
<dbReference type="Proteomes" id="UP000054270">
    <property type="component" value="Unassembled WGS sequence"/>
</dbReference>
<gene>
    <name evidence="3" type="ORF">HYPSUDRAFT_204363</name>
</gene>